<evidence type="ECO:0000256" key="8">
    <source>
        <dbReference type="ARBA" id="ARBA00052101"/>
    </source>
</evidence>
<feature type="binding site" evidence="11">
    <location>
        <position position="13"/>
    </location>
    <ligand>
        <name>sn-glycerol 3-phosphate</name>
        <dbReference type="ChEBI" id="CHEBI:57597"/>
    </ligand>
</feature>
<comment type="function">
    <text evidence="9 11">Key enzyme in the regulation of glycerol uptake and metabolism. Catalyzes the phosphorylation of glycerol to yield sn-glycerol 3-phosphate.</text>
</comment>
<dbReference type="GO" id="GO:0005829">
    <property type="term" value="C:cytosol"/>
    <property type="evidence" value="ECO:0007669"/>
    <property type="project" value="TreeGrafter"/>
</dbReference>
<dbReference type="GO" id="GO:0004370">
    <property type="term" value="F:glycerol kinase activity"/>
    <property type="evidence" value="ECO:0007669"/>
    <property type="project" value="UniProtKB-UniRule"/>
</dbReference>
<dbReference type="PATRIC" id="fig|1629.5.peg.1104"/>
<dbReference type="NCBIfam" id="TIGR01311">
    <property type="entry name" value="glycerol_kin"/>
    <property type="match status" value="1"/>
</dbReference>
<dbReference type="PANTHER" id="PTHR10196">
    <property type="entry name" value="SUGAR KINASE"/>
    <property type="match status" value="1"/>
</dbReference>
<evidence type="ECO:0000256" key="9">
    <source>
        <dbReference type="ARBA" id="ARBA00054633"/>
    </source>
</evidence>
<feature type="binding site" evidence="11">
    <location>
        <position position="13"/>
    </location>
    <ligand>
        <name>ADP</name>
        <dbReference type="ChEBI" id="CHEBI:456216"/>
    </ligand>
</feature>
<dbReference type="InterPro" id="IPR043129">
    <property type="entry name" value="ATPase_NBD"/>
</dbReference>
<dbReference type="PROSITE" id="PS00445">
    <property type="entry name" value="FGGY_KINASES_2"/>
    <property type="match status" value="1"/>
</dbReference>
<dbReference type="HAMAP" id="MF_00186">
    <property type="entry name" value="Glycerol_kin"/>
    <property type="match status" value="1"/>
</dbReference>
<evidence type="ECO:0000256" key="3">
    <source>
        <dbReference type="ARBA" id="ARBA00022679"/>
    </source>
</evidence>
<evidence type="ECO:0000256" key="4">
    <source>
        <dbReference type="ARBA" id="ARBA00022741"/>
    </source>
</evidence>
<dbReference type="SUPFAM" id="SSF53067">
    <property type="entry name" value="Actin-like ATPase domain"/>
    <property type="match status" value="2"/>
</dbReference>
<keyword evidence="5 11" id="KW-0418">Kinase</keyword>
<feature type="binding site" evidence="11">
    <location>
        <position position="84"/>
    </location>
    <ligand>
        <name>sn-glycerol 3-phosphate</name>
        <dbReference type="ChEBI" id="CHEBI:57597"/>
    </ligand>
</feature>
<dbReference type="AlphaFoldDB" id="A0A0R2H7M7"/>
<dbReference type="UniPathway" id="UPA00618">
    <property type="reaction ID" value="UER00672"/>
</dbReference>
<feature type="binding site" evidence="11">
    <location>
        <position position="15"/>
    </location>
    <ligand>
        <name>ATP</name>
        <dbReference type="ChEBI" id="CHEBI:30616"/>
    </ligand>
</feature>
<dbReference type="Pfam" id="PF02782">
    <property type="entry name" value="FGGY_C"/>
    <property type="match status" value="1"/>
</dbReference>
<feature type="binding site" evidence="11">
    <location>
        <position position="135"/>
    </location>
    <ligand>
        <name>sn-glycerol 3-phosphate</name>
        <dbReference type="ChEBI" id="CHEBI:57597"/>
    </ligand>
</feature>
<reference evidence="15 17" key="1">
    <citation type="journal article" date="2015" name="Genome Announc.">
        <title>Expanding the biotechnology potential of lactobacilli through comparative genomics of 213 strains and associated genera.</title>
        <authorList>
            <person name="Sun Z."/>
            <person name="Harris H.M."/>
            <person name="McCann A."/>
            <person name="Guo C."/>
            <person name="Argimon S."/>
            <person name="Zhang W."/>
            <person name="Yang X."/>
            <person name="Jeffery I.B."/>
            <person name="Cooney J.C."/>
            <person name="Kagawa T.F."/>
            <person name="Liu W."/>
            <person name="Song Y."/>
            <person name="Salvetti E."/>
            <person name="Wrobel A."/>
            <person name="Rasinkangas P."/>
            <person name="Parkhill J."/>
            <person name="Rea M.C."/>
            <person name="O'Sullivan O."/>
            <person name="Ritari J."/>
            <person name="Douillard F.P."/>
            <person name="Paul Ross R."/>
            <person name="Yang R."/>
            <person name="Briner A.E."/>
            <person name="Felis G.E."/>
            <person name="de Vos W.M."/>
            <person name="Barrangou R."/>
            <person name="Klaenhammer T.R."/>
            <person name="Caufield P.W."/>
            <person name="Cui Y."/>
            <person name="Zhang H."/>
            <person name="O'Toole P.W."/>
        </authorList>
    </citation>
    <scope>NUCLEOTIDE SEQUENCE [LARGE SCALE GENOMIC DNA]</scope>
    <source>
        <strain evidence="15 17">DSM 20410</strain>
    </source>
</reference>
<feature type="binding site" evidence="11">
    <location>
        <position position="14"/>
    </location>
    <ligand>
        <name>ATP</name>
        <dbReference type="ChEBI" id="CHEBI:30616"/>
    </ligand>
</feature>
<comment type="catalytic activity">
    <reaction evidence="8 11">
        <text>glycerol + ATP = sn-glycerol 3-phosphate + ADP + H(+)</text>
        <dbReference type="Rhea" id="RHEA:21644"/>
        <dbReference type="ChEBI" id="CHEBI:15378"/>
        <dbReference type="ChEBI" id="CHEBI:17754"/>
        <dbReference type="ChEBI" id="CHEBI:30616"/>
        <dbReference type="ChEBI" id="CHEBI:57597"/>
        <dbReference type="ChEBI" id="CHEBI:456216"/>
        <dbReference type="EC" id="2.7.1.30"/>
    </reaction>
</comment>
<feature type="binding site" evidence="11">
    <location>
        <position position="83"/>
    </location>
    <ligand>
        <name>sn-glycerol 3-phosphate</name>
        <dbReference type="ChEBI" id="CHEBI:57597"/>
    </ligand>
</feature>
<dbReference type="EC" id="2.7.1.30" evidence="11"/>
<dbReference type="GO" id="GO:0006072">
    <property type="term" value="P:glycerol-3-phosphate metabolic process"/>
    <property type="evidence" value="ECO:0007669"/>
    <property type="project" value="InterPro"/>
</dbReference>
<evidence type="ECO:0000313" key="17">
    <source>
        <dbReference type="Proteomes" id="UP000051992"/>
    </source>
</evidence>
<organism evidence="15 17">
    <name type="scientific">Weissella viridescens</name>
    <name type="common">Lactobacillus viridescens</name>
    <dbReference type="NCBI Taxonomy" id="1629"/>
    <lineage>
        <taxon>Bacteria</taxon>
        <taxon>Bacillati</taxon>
        <taxon>Bacillota</taxon>
        <taxon>Bacilli</taxon>
        <taxon>Lactobacillales</taxon>
        <taxon>Lactobacillaceae</taxon>
        <taxon>Weissella</taxon>
    </lineage>
</organism>
<dbReference type="FunFam" id="3.30.420.40:FF:000008">
    <property type="entry name" value="Glycerol kinase"/>
    <property type="match status" value="1"/>
</dbReference>
<keyword evidence="17" id="KW-1185">Reference proteome</keyword>
<evidence type="ECO:0000256" key="1">
    <source>
        <dbReference type="ARBA" id="ARBA00005190"/>
    </source>
</evidence>
<feature type="domain" description="Carbohydrate kinase FGGY N-terminal" evidence="13">
    <location>
        <begin position="5"/>
        <end position="252"/>
    </location>
</feature>
<keyword evidence="4 11" id="KW-0547">Nucleotide-binding</keyword>
<dbReference type="InterPro" id="IPR018485">
    <property type="entry name" value="FGGY_C"/>
</dbReference>
<keyword evidence="6 11" id="KW-0319">Glycerol metabolism</keyword>
<keyword evidence="7 11" id="KW-0067">ATP-binding</keyword>
<proteinExistence type="inferred from homology"/>
<dbReference type="PIRSF" id="PIRSF000538">
    <property type="entry name" value="GlpK"/>
    <property type="match status" value="1"/>
</dbReference>
<evidence type="ECO:0000256" key="10">
    <source>
        <dbReference type="ARBA" id="ARBA00063665"/>
    </source>
</evidence>
<evidence type="ECO:0000313" key="18">
    <source>
        <dbReference type="Proteomes" id="UP000254621"/>
    </source>
</evidence>
<dbReference type="OrthoDB" id="9805576at2"/>
<dbReference type="Pfam" id="PF00370">
    <property type="entry name" value="FGGY_N"/>
    <property type="match status" value="1"/>
</dbReference>
<dbReference type="NCBIfam" id="NF000756">
    <property type="entry name" value="PRK00047.1"/>
    <property type="match status" value="1"/>
</dbReference>
<feature type="binding site" evidence="11">
    <location>
        <position position="413"/>
    </location>
    <ligand>
        <name>ADP</name>
        <dbReference type="ChEBI" id="CHEBI:456216"/>
    </ligand>
</feature>
<feature type="binding site" evidence="11">
    <location>
        <position position="13"/>
    </location>
    <ligand>
        <name>ATP</name>
        <dbReference type="ChEBI" id="CHEBI:30616"/>
    </ligand>
</feature>
<dbReference type="Proteomes" id="UP000254621">
    <property type="component" value="Unassembled WGS sequence"/>
</dbReference>
<dbReference type="PROSITE" id="PS00933">
    <property type="entry name" value="FGGY_KINASES_1"/>
    <property type="match status" value="1"/>
</dbReference>
<evidence type="ECO:0000256" key="2">
    <source>
        <dbReference type="ARBA" id="ARBA00009156"/>
    </source>
</evidence>
<evidence type="ECO:0000313" key="15">
    <source>
        <dbReference type="EMBL" id="KRN46124.1"/>
    </source>
</evidence>
<dbReference type="EMBL" id="UHIV01000006">
    <property type="protein sequence ID" value="SUP61138.1"/>
    <property type="molecule type" value="Genomic_DNA"/>
</dbReference>
<feature type="binding site" evidence="11">
    <location>
        <position position="413"/>
    </location>
    <ligand>
        <name>ATP</name>
        <dbReference type="ChEBI" id="CHEBI:30616"/>
    </ligand>
</feature>
<sequence length="505" mass="55902">MSEQYILSIDQGTTSTRAILFDQSGQAVAKVQRELPQIFREPGWVEHDANVIWDDTKQLLNAVVLEANIEPYKVAGIGITNQRETTVMWDRVTGEPIAPAVVWQSKQSDEIAEQLKAQGQSQWIYDKTGLWVDAYFSATKIMWLLDHVPGAREKAERGDILFGTIDTWLLYKLTNGAVHATDYTNASRTMLFNIHTLSWDEELLEAFNIPKAILPRVEDSAHVYGYTANYVFFGLQVPISGIAGDQQAALVGHRAFDVGDVKNTYGTGSFIVMNTGDQIATSKNGLLSTIAYSLNGEVTYALEGSVFIAGAAIQWLRDGLELIKSARETSELAQLSRIQHPAFIYVVPAFTGLGAPYWDQQTRGAMFGIMRSTTKADIVRATVESLAYQTNDVILAMENDTDLKMDHLVTDGGAAVNDYLQQFQSDLLQLPVQRPEQLETTALGAAFLAGLGVGFWQDVDDLPVLTAVDIKLPDASKRDEMAQTYRRWQKAVAAAQTFPLQDDFS</sequence>
<feature type="binding site" evidence="11">
    <location>
        <position position="310"/>
    </location>
    <ligand>
        <name>ATP</name>
        <dbReference type="ChEBI" id="CHEBI:30616"/>
    </ligand>
</feature>
<dbReference type="FunFam" id="3.30.420.40:FF:000007">
    <property type="entry name" value="Glycerol kinase"/>
    <property type="match status" value="1"/>
</dbReference>
<name>A0A0R2H7M7_WEIVI</name>
<feature type="binding site" evidence="11">
    <location>
        <position position="84"/>
    </location>
    <ligand>
        <name>glycerol</name>
        <dbReference type="ChEBI" id="CHEBI:17754"/>
    </ligand>
</feature>
<dbReference type="GO" id="GO:0005524">
    <property type="term" value="F:ATP binding"/>
    <property type="evidence" value="ECO:0007669"/>
    <property type="project" value="UniProtKB-UniRule"/>
</dbReference>
<dbReference type="InterPro" id="IPR005999">
    <property type="entry name" value="Glycerol_kin"/>
</dbReference>
<dbReference type="Gene3D" id="3.30.420.40">
    <property type="match status" value="2"/>
</dbReference>
<comment type="similarity">
    <text evidence="2 11 12">Belongs to the FGGY kinase family.</text>
</comment>
<dbReference type="GO" id="GO:0019563">
    <property type="term" value="P:glycerol catabolic process"/>
    <property type="evidence" value="ECO:0007669"/>
    <property type="project" value="UniProtKB-UniRule"/>
</dbReference>
<evidence type="ECO:0000259" key="14">
    <source>
        <dbReference type="Pfam" id="PF02782"/>
    </source>
</evidence>
<feature type="binding site" evidence="11">
    <location>
        <position position="417"/>
    </location>
    <ligand>
        <name>ADP</name>
        <dbReference type="ChEBI" id="CHEBI:456216"/>
    </ligand>
</feature>
<evidence type="ECO:0000256" key="7">
    <source>
        <dbReference type="ARBA" id="ARBA00022840"/>
    </source>
</evidence>
<comment type="pathway">
    <text evidence="1 11">Polyol metabolism; glycerol degradation via glycerol kinase pathway; sn-glycerol 3-phosphate from glycerol: step 1/1.</text>
</comment>
<feature type="binding site" evidence="11">
    <location>
        <position position="267"/>
    </location>
    <ligand>
        <name>ADP</name>
        <dbReference type="ChEBI" id="CHEBI:456216"/>
    </ligand>
</feature>
<evidence type="ECO:0000313" key="16">
    <source>
        <dbReference type="EMBL" id="SUP61138.1"/>
    </source>
</evidence>
<dbReference type="STRING" id="1629.IV50_GL001097"/>
<evidence type="ECO:0000256" key="12">
    <source>
        <dbReference type="RuleBase" id="RU003733"/>
    </source>
</evidence>
<dbReference type="InterPro" id="IPR018483">
    <property type="entry name" value="Carb_kinase_FGGY_CS"/>
</dbReference>
<gene>
    <name evidence="16" type="primary">glpK_8</name>
    <name evidence="11" type="synonym">glpK</name>
    <name evidence="15" type="ORF">IV50_GL001097</name>
    <name evidence="16" type="ORF">NCTC13645_02270</name>
</gene>
<dbReference type="InterPro" id="IPR018484">
    <property type="entry name" value="FGGY_N"/>
</dbReference>
<feature type="binding site" evidence="11">
    <location>
        <position position="17"/>
    </location>
    <ligand>
        <name>ADP</name>
        <dbReference type="ChEBI" id="CHEBI:456216"/>
    </ligand>
</feature>
<accession>A0A0R2H7M7</accession>
<comment type="subunit">
    <text evidence="10 11">Homotetramer and homodimer (in equilibrium).</text>
</comment>
<dbReference type="Proteomes" id="UP000051992">
    <property type="component" value="Unassembled WGS sequence"/>
</dbReference>
<comment type="activity regulation">
    <text evidence="11">Activated by phosphorylation and inhibited by fructose 1,6-bisphosphate (FBP).</text>
</comment>
<reference evidence="16 18" key="2">
    <citation type="submission" date="2018-06" db="EMBL/GenBank/DDBJ databases">
        <authorList>
            <consortium name="Pathogen Informatics"/>
            <person name="Doyle S."/>
        </authorList>
    </citation>
    <scope>NUCLEOTIDE SEQUENCE [LARGE SCALE GENOMIC DNA]</scope>
    <source>
        <strain evidence="16 18">NCTC13645</strain>
    </source>
</reference>
<protein>
    <recommendedName>
        <fullName evidence="11">Glycerol kinase</fullName>
        <ecNumber evidence="11">2.7.1.30</ecNumber>
    </recommendedName>
    <alternativeName>
        <fullName evidence="11">ATP:glycerol 3-phosphotransferase</fullName>
    </alternativeName>
    <alternativeName>
        <fullName evidence="11">Glycerokinase</fullName>
        <shortName evidence="11">GK</shortName>
    </alternativeName>
</protein>
<feature type="binding site" evidence="11">
    <location>
        <position position="245"/>
    </location>
    <ligand>
        <name>sn-glycerol 3-phosphate</name>
        <dbReference type="ChEBI" id="CHEBI:57597"/>
    </ligand>
</feature>
<feature type="binding site" evidence="11">
    <location>
        <position position="246"/>
    </location>
    <ligand>
        <name>glycerol</name>
        <dbReference type="ChEBI" id="CHEBI:17754"/>
    </ligand>
</feature>
<feature type="domain" description="Carbohydrate kinase FGGY C-terminal" evidence="14">
    <location>
        <begin position="262"/>
        <end position="451"/>
    </location>
</feature>
<evidence type="ECO:0000256" key="5">
    <source>
        <dbReference type="ARBA" id="ARBA00022777"/>
    </source>
</evidence>
<evidence type="ECO:0000259" key="13">
    <source>
        <dbReference type="Pfam" id="PF00370"/>
    </source>
</evidence>
<dbReference type="PANTHER" id="PTHR10196:SF69">
    <property type="entry name" value="GLYCEROL KINASE"/>
    <property type="match status" value="1"/>
</dbReference>
<feature type="binding site" evidence="11">
    <location>
        <position position="267"/>
    </location>
    <ligand>
        <name>ATP</name>
        <dbReference type="ChEBI" id="CHEBI:30616"/>
    </ligand>
</feature>
<dbReference type="InterPro" id="IPR000577">
    <property type="entry name" value="Carb_kinase_FGGY"/>
</dbReference>
<feature type="binding site" evidence="11">
    <location>
        <position position="245"/>
    </location>
    <ligand>
        <name>glycerol</name>
        <dbReference type="ChEBI" id="CHEBI:17754"/>
    </ligand>
</feature>
<dbReference type="RefSeq" id="WP_057746227.1">
    <property type="nucleotide sequence ID" value="NZ_BJLU01000005.1"/>
</dbReference>
<dbReference type="EMBL" id="JQBM01000003">
    <property type="protein sequence ID" value="KRN46124.1"/>
    <property type="molecule type" value="Genomic_DNA"/>
</dbReference>
<feature type="binding site" evidence="11">
    <location>
        <position position="83"/>
    </location>
    <ligand>
        <name>glycerol</name>
        <dbReference type="ChEBI" id="CHEBI:17754"/>
    </ligand>
</feature>
<feature type="binding site" evidence="11">
    <location>
        <position position="314"/>
    </location>
    <ligand>
        <name>ATP</name>
        <dbReference type="ChEBI" id="CHEBI:30616"/>
    </ligand>
</feature>
<keyword evidence="3 11" id="KW-0808">Transferase</keyword>
<comment type="caution">
    <text evidence="11">Lacks conserved residue(s) required for the propagation of feature annotation.</text>
</comment>
<feature type="binding site" evidence="11">
    <location>
        <position position="310"/>
    </location>
    <ligand>
        <name>ADP</name>
        <dbReference type="ChEBI" id="CHEBI:456216"/>
    </ligand>
</feature>
<dbReference type="CDD" id="cd07786">
    <property type="entry name" value="FGGY_EcGK_like"/>
    <property type="match status" value="1"/>
</dbReference>
<feature type="binding site" evidence="11">
    <location>
        <position position="135"/>
    </location>
    <ligand>
        <name>glycerol</name>
        <dbReference type="ChEBI" id="CHEBI:17754"/>
    </ligand>
</feature>
<evidence type="ECO:0000256" key="11">
    <source>
        <dbReference type="HAMAP-Rule" id="MF_00186"/>
    </source>
</evidence>
<evidence type="ECO:0000256" key="6">
    <source>
        <dbReference type="ARBA" id="ARBA00022798"/>
    </source>
</evidence>